<feature type="domain" description="CRISPR type III-associated protein" evidence="2">
    <location>
        <begin position="17"/>
        <end position="204"/>
    </location>
</feature>
<evidence type="ECO:0000259" key="2">
    <source>
        <dbReference type="Pfam" id="PF03787"/>
    </source>
</evidence>
<name>A0A1M4SH14_9FIRM</name>
<dbReference type="RefSeq" id="WP_073234084.1">
    <property type="nucleotide sequence ID" value="NZ_FQUY01000001.1"/>
</dbReference>
<organism evidence="3 4">
    <name type="scientific">Desulforamulus putei DSM 12395</name>
    <dbReference type="NCBI Taxonomy" id="1121429"/>
    <lineage>
        <taxon>Bacteria</taxon>
        <taxon>Bacillati</taxon>
        <taxon>Bacillota</taxon>
        <taxon>Clostridia</taxon>
        <taxon>Eubacteriales</taxon>
        <taxon>Peptococcaceae</taxon>
        <taxon>Desulforamulus</taxon>
    </lineage>
</organism>
<dbReference type="Proteomes" id="UP000184148">
    <property type="component" value="Unassembled WGS sequence"/>
</dbReference>
<gene>
    <name evidence="3" type="ORF">SAMN02745133_00119</name>
</gene>
<protein>
    <submittedName>
        <fullName evidence="3">CRISPR/Cas system CSM-associated protein Csm3, group 7 of RAMP superfamily</fullName>
    </submittedName>
</protein>
<dbReference type="InterPro" id="IPR005537">
    <property type="entry name" value="RAMP_III_fam"/>
</dbReference>
<dbReference type="PANTHER" id="PTHR35579">
    <property type="entry name" value="CRISPR SYSTEM CMS ENDORIBONUCLEASE CSM3"/>
    <property type="match status" value="1"/>
</dbReference>
<proteinExistence type="predicted"/>
<dbReference type="EMBL" id="FQUY01000001">
    <property type="protein sequence ID" value="SHE31544.1"/>
    <property type="molecule type" value="Genomic_DNA"/>
</dbReference>
<sequence length="599" mass="65680">MEAYKVITAELVISCALHLGSGEAGEVADALLIRDERGAVYLPGTALAGALREKMTRLAPGLGWEACRTLAGGRGICGCPVCRLMGEINSAEEEEAGSPMDRAGGRGPSASRLYVYNAFLKEESLPAAIRDGVGIDRVTGTAARAARAKFNLEVLPPGAVFSLRLELRGVDEAGELLLAAALAEWQEGRGRLGGRVTSGLGVFRLRSLEMRELDLGRVEDVRKYLASDRPWEVAGVRKGWLDVSLESARRKVSSAGGAGRDGGLRLWCSFAGRLQFTEGMVVSDPQAVLYGFDHVPLTIAWDQWDLPVLPGSALKGVIRVRAEKILRTIWSIKAQQKNPGNRQKQAEYFKAFCPACDPLQRLPEKPLAACDALLTEAGFSGLDIAEEEDLCLACRLFGSTRRGGRLFVSDALFSQTDSRPEAVLKLFDFLAVDRFTGGGAGKLKYDAVVLCRPQFELHLYIENPRPWELGLLALVLRDFACESVRVGYGGGKGFGLARLTGGELTVGYLQEKDLGTINLSSAQQPTARKTCRGIFNCFTLHVPESLPLFLPAVNGWIEDLYRQEVSRQDREEKRLPPLLKDYYFDREELWKLYPLEVQL</sequence>
<keyword evidence="1" id="KW-0051">Antiviral defense</keyword>
<dbReference type="PANTHER" id="PTHR35579:SF6">
    <property type="entry name" value="DUF324 DOMAIN-CONTAINING PROTEIN"/>
    <property type="match status" value="1"/>
</dbReference>
<dbReference type="AlphaFoldDB" id="A0A1M4SH14"/>
<feature type="domain" description="CRISPR type III-associated protein" evidence="2">
    <location>
        <begin position="303"/>
        <end position="496"/>
    </location>
</feature>
<reference evidence="4" key="1">
    <citation type="submission" date="2016-11" db="EMBL/GenBank/DDBJ databases">
        <authorList>
            <person name="Varghese N."/>
            <person name="Submissions S."/>
        </authorList>
    </citation>
    <scope>NUCLEOTIDE SEQUENCE [LARGE SCALE GENOMIC DNA]</scope>
    <source>
        <strain evidence="4">DSM 12395</strain>
    </source>
</reference>
<evidence type="ECO:0000313" key="3">
    <source>
        <dbReference type="EMBL" id="SHE31544.1"/>
    </source>
</evidence>
<dbReference type="STRING" id="1121429.SAMN02745133_00119"/>
<dbReference type="Pfam" id="PF03787">
    <property type="entry name" value="RAMPs"/>
    <property type="match status" value="2"/>
</dbReference>
<dbReference type="InterPro" id="IPR052216">
    <property type="entry name" value="CRISPR_Csm3_endoribonuclease"/>
</dbReference>
<keyword evidence="4" id="KW-1185">Reference proteome</keyword>
<evidence type="ECO:0000313" key="4">
    <source>
        <dbReference type="Proteomes" id="UP000184148"/>
    </source>
</evidence>
<evidence type="ECO:0000256" key="1">
    <source>
        <dbReference type="ARBA" id="ARBA00023118"/>
    </source>
</evidence>
<dbReference type="GO" id="GO:0051607">
    <property type="term" value="P:defense response to virus"/>
    <property type="evidence" value="ECO:0007669"/>
    <property type="project" value="UniProtKB-KW"/>
</dbReference>
<dbReference type="OrthoDB" id="5242922at2"/>
<accession>A0A1M4SH14</accession>